<feature type="compositionally biased region" description="Polar residues" evidence="1">
    <location>
        <begin position="339"/>
        <end position="353"/>
    </location>
</feature>
<feature type="region of interest" description="Disordered" evidence="1">
    <location>
        <begin position="326"/>
        <end position="353"/>
    </location>
</feature>
<dbReference type="Pfam" id="PF00535">
    <property type="entry name" value="Glycos_transf_2"/>
    <property type="match status" value="1"/>
</dbReference>
<sequence length="353" mass="39370">MPKPTFSVVIVNYNGGHYVQDALDSLSRQTRQDFEVILIDNASSDGSVDHLETSGLPGFTLLAETENHGYARGSNICVAHARGDWIVCLNPDAVADPSYLDEIASGIARHPGVNMFASAQYSLEYPDLLDGAGDAYLIFGFPWRGGFGRPAREMPDEGECFSPCGAGAIFNRALFLEKGGFIEDFFCFCEDVELGFRLRLAGERCVFLPKVIIHHVGGGLSGRDSDFSTYHGSRNRVWTYARNMPSLLFWPTIPGHLALSAYVLGHSMFNGRFRHTWRGMRDGLKGATRMRKAGKKDRVQRIPLWRLARSMAWNPFRMSRRRVHVRPLQTQHGPEKQATDNCTPAKNPNTTVS</sequence>
<reference evidence="3 4" key="1">
    <citation type="submission" date="2013-04" db="EMBL/GenBank/DDBJ databases">
        <title>Hyphomonas sp. T24B3 Genome Sequencing.</title>
        <authorList>
            <person name="Lai Q."/>
            <person name="Shao Z."/>
        </authorList>
    </citation>
    <scope>NUCLEOTIDE SEQUENCE [LARGE SCALE GENOMIC DNA]</scope>
    <source>
        <strain evidence="3 4">T24B3</strain>
    </source>
</reference>
<dbReference type="SUPFAM" id="SSF53448">
    <property type="entry name" value="Nucleotide-diphospho-sugar transferases"/>
    <property type="match status" value="1"/>
</dbReference>
<evidence type="ECO:0000313" key="3">
    <source>
        <dbReference type="EMBL" id="RAN33145.1"/>
    </source>
</evidence>
<keyword evidence="4" id="KW-1185">Reference proteome</keyword>
<dbReference type="EMBL" id="AWFB01000023">
    <property type="protein sequence ID" value="RAN33145.1"/>
    <property type="molecule type" value="Genomic_DNA"/>
</dbReference>
<evidence type="ECO:0000259" key="2">
    <source>
        <dbReference type="Pfam" id="PF00535"/>
    </source>
</evidence>
<dbReference type="CDD" id="cd04186">
    <property type="entry name" value="GT_2_like_c"/>
    <property type="match status" value="1"/>
</dbReference>
<evidence type="ECO:0000256" key="1">
    <source>
        <dbReference type="SAM" id="MobiDB-lite"/>
    </source>
</evidence>
<dbReference type="eggNOG" id="COG1216">
    <property type="taxonomic scope" value="Bacteria"/>
</dbReference>
<dbReference type="InterPro" id="IPR029044">
    <property type="entry name" value="Nucleotide-diphossugar_trans"/>
</dbReference>
<dbReference type="InterPro" id="IPR001173">
    <property type="entry name" value="Glyco_trans_2-like"/>
</dbReference>
<organism evidence="3 4">
    <name type="scientific">Hyphomonas pacifica</name>
    <dbReference type="NCBI Taxonomy" id="1280941"/>
    <lineage>
        <taxon>Bacteria</taxon>
        <taxon>Pseudomonadati</taxon>
        <taxon>Pseudomonadota</taxon>
        <taxon>Alphaproteobacteria</taxon>
        <taxon>Hyphomonadales</taxon>
        <taxon>Hyphomonadaceae</taxon>
        <taxon>Hyphomonas</taxon>
    </lineage>
</organism>
<dbReference type="STRING" id="1280941.HY2_02860"/>
<dbReference type="AlphaFoldDB" id="A0A062TQB2"/>
<dbReference type="RefSeq" id="WP_051594927.1">
    <property type="nucleotide sequence ID" value="NZ_AWFA01000034.1"/>
</dbReference>
<dbReference type="OrthoDB" id="9771846at2"/>
<name>A0A062TQB2_9PROT</name>
<dbReference type="Proteomes" id="UP000249123">
    <property type="component" value="Unassembled WGS sequence"/>
</dbReference>
<proteinExistence type="predicted"/>
<accession>A0A062TQB2</accession>
<feature type="domain" description="Glycosyltransferase 2-like" evidence="2">
    <location>
        <begin position="7"/>
        <end position="118"/>
    </location>
</feature>
<protein>
    <recommendedName>
        <fullName evidence="2">Glycosyltransferase 2-like domain-containing protein</fullName>
    </recommendedName>
</protein>
<gene>
    <name evidence="3" type="ORF">HY3_02025</name>
</gene>
<dbReference type="Gene3D" id="3.90.550.10">
    <property type="entry name" value="Spore Coat Polysaccharide Biosynthesis Protein SpsA, Chain A"/>
    <property type="match status" value="1"/>
</dbReference>
<comment type="caution">
    <text evidence="3">The sequence shown here is derived from an EMBL/GenBank/DDBJ whole genome shotgun (WGS) entry which is preliminary data.</text>
</comment>
<dbReference type="PANTHER" id="PTHR43179">
    <property type="entry name" value="RHAMNOSYLTRANSFERASE WBBL"/>
    <property type="match status" value="1"/>
</dbReference>
<evidence type="ECO:0000313" key="4">
    <source>
        <dbReference type="Proteomes" id="UP000249123"/>
    </source>
</evidence>
<dbReference type="PANTHER" id="PTHR43179:SF11">
    <property type="entry name" value="GLYCOSYL TRANSFERASE"/>
    <property type="match status" value="1"/>
</dbReference>